<name>A0ABY0NQB0_9HYPH</name>
<evidence type="ECO:0000256" key="1">
    <source>
        <dbReference type="SAM" id="SignalP"/>
    </source>
</evidence>
<proteinExistence type="predicted"/>
<comment type="caution">
    <text evidence="2">The sequence shown here is derived from an EMBL/GenBank/DDBJ whole genome shotgun (WGS) entry which is preliminary data.</text>
</comment>
<keyword evidence="1" id="KW-0732">Signal</keyword>
<dbReference type="RefSeq" id="WP_091856467.1">
    <property type="nucleotide sequence ID" value="NZ_FNBZ01000002.1"/>
</dbReference>
<dbReference type="Proteomes" id="UP000199468">
    <property type="component" value="Unassembled WGS sequence"/>
</dbReference>
<evidence type="ECO:0000313" key="3">
    <source>
        <dbReference type="Proteomes" id="UP000199468"/>
    </source>
</evidence>
<evidence type="ECO:0000313" key="2">
    <source>
        <dbReference type="EMBL" id="SDF92784.1"/>
    </source>
</evidence>
<protein>
    <submittedName>
        <fullName evidence="2">Peptidase propeptide and YPEB domain-containing protein</fullName>
    </submittedName>
</protein>
<feature type="signal peptide" evidence="1">
    <location>
        <begin position="1"/>
        <end position="26"/>
    </location>
</feature>
<reference evidence="2 3" key="1">
    <citation type="submission" date="2016-10" db="EMBL/GenBank/DDBJ databases">
        <authorList>
            <person name="Varghese N."/>
            <person name="Submissions S."/>
        </authorList>
    </citation>
    <scope>NUCLEOTIDE SEQUENCE [LARGE SCALE GENOMIC DNA]</scope>
    <source>
        <strain evidence="2 3">DSM 26672</strain>
    </source>
</reference>
<dbReference type="EMBL" id="FNBZ01000002">
    <property type="protein sequence ID" value="SDF92784.1"/>
    <property type="molecule type" value="Genomic_DNA"/>
</dbReference>
<sequence length="87" mass="9537">MPTLNPPRRLLAALALNALIALSAHAEETYAGATISERQARDIAWSAGLVHVEEIVRSGDRWEVAGRTAEDDEMSLDIDIRNGRILD</sequence>
<gene>
    <name evidence="2" type="ORF">SAMN05421844_102390</name>
</gene>
<accession>A0ABY0NQB0</accession>
<keyword evidence="3" id="KW-1185">Reference proteome</keyword>
<organism evidence="2 3">
    <name type="scientific">Bosea robiniae</name>
    <dbReference type="NCBI Taxonomy" id="1036780"/>
    <lineage>
        <taxon>Bacteria</taxon>
        <taxon>Pseudomonadati</taxon>
        <taxon>Pseudomonadota</taxon>
        <taxon>Alphaproteobacteria</taxon>
        <taxon>Hyphomicrobiales</taxon>
        <taxon>Boseaceae</taxon>
        <taxon>Bosea</taxon>
    </lineage>
</organism>
<feature type="chain" id="PRO_5046878424" evidence="1">
    <location>
        <begin position="27"/>
        <end position="87"/>
    </location>
</feature>